<dbReference type="PROSITE" id="PS00153">
    <property type="entry name" value="ATPASE_GAMMA"/>
    <property type="match status" value="1"/>
</dbReference>
<dbReference type="GO" id="GO:0016787">
    <property type="term" value="F:hydrolase activity"/>
    <property type="evidence" value="ECO:0007669"/>
    <property type="project" value="UniProtKB-KW"/>
</dbReference>
<dbReference type="GO" id="GO:0042777">
    <property type="term" value="P:proton motive force-driven plasma membrane ATP synthesis"/>
    <property type="evidence" value="ECO:0007669"/>
    <property type="project" value="UniProtKB-UniRule"/>
</dbReference>
<keyword evidence="6 12" id="KW-1003">Cell membrane</keyword>
<evidence type="ECO:0000256" key="12">
    <source>
        <dbReference type="HAMAP-Rule" id="MF_00815"/>
    </source>
</evidence>
<evidence type="ECO:0000256" key="7">
    <source>
        <dbReference type="ARBA" id="ARBA00022781"/>
    </source>
</evidence>
<dbReference type="Proteomes" id="UP000295937">
    <property type="component" value="Unassembled WGS sequence"/>
</dbReference>
<keyword evidence="8 12" id="KW-0406">Ion transport</keyword>
<dbReference type="AlphaFoldDB" id="A0A2P5T1A7"/>
<dbReference type="RefSeq" id="WP_136132740.1">
    <property type="nucleotide sequence ID" value="NZ_PDKR01000006.1"/>
</dbReference>
<accession>A0A2P5T1A7</accession>
<proteinExistence type="inferred from homology"/>
<dbReference type="InterPro" id="IPR000131">
    <property type="entry name" value="ATP_synth_F1_gsu"/>
</dbReference>
<evidence type="ECO:0000313" key="13">
    <source>
        <dbReference type="EMBL" id="PPI88340.1"/>
    </source>
</evidence>
<dbReference type="Gene3D" id="3.40.1380.10">
    <property type="match status" value="1"/>
</dbReference>
<reference evidence="13 14" key="1">
    <citation type="journal article" date="2018" name="Genome Biol. Evol.">
        <title>Cladogenesis and Genomic Streamlining in Extracellular Endosymbionts of Tropical Stink Bugs.</title>
        <authorList>
            <person name="Otero-Bravo A."/>
            <person name="Goffredi S."/>
            <person name="Sabree Z.L."/>
        </authorList>
    </citation>
    <scope>NUCLEOTIDE SEQUENCE [LARGE SCALE GENOMIC DNA]</scope>
    <source>
        <strain evidence="13 14">SoEO</strain>
    </source>
</reference>
<name>A0A2P5T1A7_9GAMM</name>
<dbReference type="EMBL" id="PDKR01000006">
    <property type="protein sequence ID" value="PPI88340.1"/>
    <property type="molecule type" value="Genomic_DNA"/>
</dbReference>
<keyword evidence="10 12" id="KW-0139">CF(1)</keyword>
<evidence type="ECO:0000256" key="9">
    <source>
        <dbReference type="ARBA" id="ARBA00023136"/>
    </source>
</evidence>
<evidence type="ECO:0000256" key="6">
    <source>
        <dbReference type="ARBA" id="ARBA00022475"/>
    </source>
</evidence>
<dbReference type="FunFam" id="1.10.287.80:FF:000005">
    <property type="entry name" value="ATP synthase gamma chain"/>
    <property type="match status" value="1"/>
</dbReference>
<evidence type="ECO:0000256" key="4">
    <source>
        <dbReference type="ARBA" id="ARBA00011648"/>
    </source>
</evidence>
<dbReference type="GO" id="GO:0045259">
    <property type="term" value="C:proton-transporting ATP synthase complex"/>
    <property type="evidence" value="ECO:0007669"/>
    <property type="project" value="UniProtKB-KW"/>
</dbReference>
<comment type="subunit">
    <text evidence="4 12">F-type ATPases have 2 components, CF(1) - the catalytic core - and CF(0) - the membrane proton channel. CF(1) has five subunits: alpha(3), beta(3), gamma(1), delta(1), epsilon(1). CF(0) has three main subunits: a, b and c.</text>
</comment>
<evidence type="ECO:0000256" key="1">
    <source>
        <dbReference type="ARBA" id="ARBA00003456"/>
    </source>
</evidence>
<dbReference type="PANTHER" id="PTHR11693:SF22">
    <property type="entry name" value="ATP SYNTHASE SUBUNIT GAMMA, MITOCHONDRIAL"/>
    <property type="match status" value="1"/>
</dbReference>
<dbReference type="HAMAP" id="MF_00815">
    <property type="entry name" value="ATP_synth_gamma_bact"/>
    <property type="match status" value="1"/>
</dbReference>
<dbReference type="OrthoDB" id="9812769at2"/>
<dbReference type="InterPro" id="IPR023632">
    <property type="entry name" value="ATP_synth_F1_gsu_CS"/>
</dbReference>
<evidence type="ECO:0000256" key="11">
    <source>
        <dbReference type="ARBA" id="ARBA00023310"/>
    </source>
</evidence>
<evidence type="ECO:0000256" key="2">
    <source>
        <dbReference type="ARBA" id="ARBA00004170"/>
    </source>
</evidence>
<evidence type="ECO:0000256" key="8">
    <source>
        <dbReference type="ARBA" id="ARBA00023065"/>
    </source>
</evidence>
<organism evidence="13 14">
    <name type="scientific">Candidatus Pantoea edessiphila</name>
    <dbReference type="NCBI Taxonomy" id="2044610"/>
    <lineage>
        <taxon>Bacteria</taxon>
        <taxon>Pseudomonadati</taxon>
        <taxon>Pseudomonadota</taxon>
        <taxon>Gammaproteobacteria</taxon>
        <taxon>Enterobacterales</taxon>
        <taxon>Erwiniaceae</taxon>
        <taxon>Pantoea</taxon>
    </lineage>
</organism>
<dbReference type="PANTHER" id="PTHR11693">
    <property type="entry name" value="ATP SYNTHASE GAMMA CHAIN"/>
    <property type="match status" value="1"/>
</dbReference>
<gene>
    <name evidence="12" type="primary">atpG</name>
    <name evidence="13" type="ORF">CRV09_03320</name>
</gene>
<dbReference type="GO" id="GO:0005524">
    <property type="term" value="F:ATP binding"/>
    <property type="evidence" value="ECO:0007669"/>
    <property type="project" value="UniProtKB-UniRule"/>
</dbReference>
<keyword evidence="13" id="KW-0378">Hydrolase</keyword>
<dbReference type="Pfam" id="PF00231">
    <property type="entry name" value="ATP-synt"/>
    <property type="match status" value="1"/>
</dbReference>
<keyword evidence="5 12" id="KW-0813">Transport</keyword>
<dbReference type="GO" id="GO:0005886">
    <property type="term" value="C:plasma membrane"/>
    <property type="evidence" value="ECO:0007669"/>
    <property type="project" value="UniProtKB-SubCell"/>
</dbReference>
<keyword evidence="7 12" id="KW-0375">Hydrogen ion transport</keyword>
<evidence type="ECO:0000256" key="3">
    <source>
        <dbReference type="ARBA" id="ARBA00007681"/>
    </source>
</evidence>
<comment type="function">
    <text evidence="1 12">Produces ATP from ADP in the presence of a proton gradient across the membrane. The gamma chain is believed to be important in regulating ATPase activity and the flow of protons through the CF(0) complex.</text>
</comment>
<dbReference type="InterPro" id="IPR035968">
    <property type="entry name" value="ATP_synth_F1_ATPase_gsu"/>
</dbReference>
<dbReference type="CDD" id="cd12151">
    <property type="entry name" value="F1-ATPase_gamma"/>
    <property type="match status" value="1"/>
</dbReference>
<dbReference type="SUPFAM" id="SSF52943">
    <property type="entry name" value="ATP synthase (F1-ATPase), gamma subunit"/>
    <property type="match status" value="1"/>
</dbReference>
<dbReference type="NCBIfam" id="NF004144">
    <property type="entry name" value="PRK05621.1-1"/>
    <property type="match status" value="1"/>
</dbReference>
<dbReference type="Gene3D" id="1.10.287.80">
    <property type="entry name" value="ATP synthase, gamma subunit, helix hairpin domain"/>
    <property type="match status" value="1"/>
</dbReference>
<comment type="caution">
    <text evidence="13">The sequence shown here is derived from an EMBL/GenBank/DDBJ whole genome shotgun (WGS) entry which is preliminary data.</text>
</comment>
<comment type="subcellular location">
    <subcellularLocation>
        <location evidence="12">Cell membrane</location>
        <topology evidence="12">Peripheral membrane protein</topology>
    </subcellularLocation>
    <subcellularLocation>
        <location evidence="2">Membrane</location>
        <topology evidence="2">Peripheral membrane protein</topology>
    </subcellularLocation>
</comment>
<dbReference type="NCBIfam" id="TIGR01146">
    <property type="entry name" value="ATPsyn_F1gamma"/>
    <property type="match status" value="1"/>
</dbReference>
<comment type="similarity">
    <text evidence="3 12">Belongs to the ATPase gamma chain family.</text>
</comment>
<evidence type="ECO:0000256" key="5">
    <source>
        <dbReference type="ARBA" id="ARBA00022448"/>
    </source>
</evidence>
<dbReference type="GO" id="GO:0046933">
    <property type="term" value="F:proton-transporting ATP synthase activity, rotational mechanism"/>
    <property type="evidence" value="ECO:0007669"/>
    <property type="project" value="UniProtKB-UniRule"/>
</dbReference>
<dbReference type="PRINTS" id="PR00126">
    <property type="entry name" value="ATPASEGAMMA"/>
</dbReference>
<sequence>MASIKKIYSKIESIKNTQKITKAMEMVAASKMKKTQERILATRPYHNMIIKIVSNITSGNLEYKHPYLIEREVKKVGYLLISSDRGLCSGLNINLFKKLLTNIESFAEKKIETELAILGSKGVLFFSSTGSNIIAQITGIREDFSLSDLIELIEIMLRAYNEHRIDKLYVVSNKFNSTIKQIPLINQLIPLLPIANKEIKSKNWDYLYEPNSKVLLDNILCRYIKSQFYQAVLENLASEQAARMIAMKAATDNCSSLIDDLNLLYNKERQSNITQELIEIVSGASAV</sequence>
<evidence type="ECO:0000313" key="14">
    <source>
        <dbReference type="Proteomes" id="UP000295937"/>
    </source>
</evidence>
<evidence type="ECO:0000256" key="10">
    <source>
        <dbReference type="ARBA" id="ARBA00023196"/>
    </source>
</evidence>
<keyword evidence="9 12" id="KW-0472">Membrane</keyword>
<keyword evidence="11 12" id="KW-0066">ATP synthesis</keyword>
<protein>
    <recommendedName>
        <fullName evidence="12">ATP synthase gamma chain</fullName>
    </recommendedName>
    <alternativeName>
        <fullName evidence="12">ATP synthase F1 sector gamma subunit</fullName>
    </alternativeName>
    <alternativeName>
        <fullName evidence="12">F-ATPase gamma subunit</fullName>
    </alternativeName>
</protein>